<dbReference type="GO" id="GO:0003700">
    <property type="term" value="F:DNA-binding transcription factor activity"/>
    <property type="evidence" value="ECO:0007669"/>
    <property type="project" value="InterPro"/>
</dbReference>
<dbReference type="PANTHER" id="PTHR11019">
    <property type="entry name" value="HTH-TYPE TRANSCRIPTIONAL REGULATOR NIMR"/>
    <property type="match status" value="1"/>
</dbReference>
<dbReference type="AlphaFoldDB" id="A0A645FPP5"/>
<evidence type="ECO:0000259" key="1">
    <source>
        <dbReference type="PROSITE" id="PS01124"/>
    </source>
</evidence>
<dbReference type="SUPFAM" id="SSF51182">
    <property type="entry name" value="RmlC-like cupins"/>
    <property type="match status" value="1"/>
</dbReference>
<feature type="domain" description="HTH araC/xylS-type" evidence="1">
    <location>
        <begin position="139"/>
        <end position="236"/>
    </location>
</feature>
<accession>A0A645FPP5</accession>
<organism evidence="2">
    <name type="scientific">bioreactor metagenome</name>
    <dbReference type="NCBI Taxonomy" id="1076179"/>
    <lineage>
        <taxon>unclassified sequences</taxon>
        <taxon>metagenomes</taxon>
        <taxon>ecological metagenomes</taxon>
    </lineage>
</organism>
<protein>
    <recommendedName>
        <fullName evidence="1">HTH araC/xylS-type domain-containing protein</fullName>
    </recommendedName>
</protein>
<dbReference type="InterPro" id="IPR011051">
    <property type="entry name" value="RmlC_Cupin_sf"/>
</dbReference>
<dbReference type="PANTHER" id="PTHR11019:SF159">
    <property type="entry name" value="TRANSCRIPTIONAL REGULATOR-RELATED"/>
    <property type="match status" value="1"/>
</dbReference>
<dbReference type="Gene3D" id="2.60.120.10">
    <property type="entry name" value="Jelly Rolls"/>
    <property type="match status" value="1"/>
</dbReference>
<sequence>MRFMARHVHHPAPSALTVPVASIRQYSGEHTAHAHEHAQILYALEGRMELEVDGHAALVDSTCGMVVPAGVEHGYLAAPGARLLVIDAPEQTSTSRARRFAVPAALRGMVPTDAADAGAHLADLLGAPRVLARRELDLQGVQTCVASRLHESWSNERMAGLVHLSPQRFQVRWQDLTGKTPQQWLRDLRLDAASAAIARGDSLENAALRCGYKSASALAYALRRDRQLGARQLRAER</sequence>
<dbReference type="InterPro" id="IPR013096">
    <property type="entry name" value="Cupin_2"/>
</dbReference>
<dbReference type="Gene3D" id="1.10.10.60">
    <property type="entry name" value="Homeodomain-like"/>
    <property type="match status" value="1"/>
</dbReference>
<proteinExistence type="predicted"/>
<evidence type="ECO:0000313" key="2">
    <source>
        <dbReference type="EMBL" id="MPN14163.1"/>
    </source>
</evidence>
<comment type="caution">
    <text evidence="2">The sequence shown here is derived from an EMBL/GenBank/DDBJ whole genome shotgun (WGS) entry which is preliminary data.</text>
</comment>
<dbReference type="GO" id="GO:0043565">
    <property type="term" value="F:sequence-specific DNA binding"/>
    <property type="evidence" value="ECO:0007669"/>
    <property type="project" value="InterPro"/>
</dbReference>
<reference evidence="2" key="1">
    <citation type="submission" date="2019-08" db="EMBL/GenBank/DDBJ databases">
        <authorList>
            <person name="Kucharzyk K."/>
            <person name="Murdoch R.W."/>
            <person name="Higgins S."/>
            <person name="Loffler F."/>
        </authorList>
    </citation>
    <scope>NUCLEOTIDE SEQUENCE</scope>
</reference>
<dbReference type="Pfam" id="PF07883">
    <property type="entry name" value="Cupin_2"/>
    <property type="match status" value="1"/>
</dbReference>
<dbReference type="SMART" id="SM00342">
    <property type="entry name" value="HTH_ARAC"/>
    <property type="match status" value="1"/>
</dbReference>
<dbReference type="InterPro" id="IPR014710">
    <property type="entry name" value="RmlC-like_jellyroll"/>
</dbReference>
<dbReference type="PROSITE" id="PS01124">
    <property type="entry name" value="HTH_ARAC_FAMILY_2"/>
    <property type="match status" value="1"/>
</dbReference>
<dbReference type="EMBL" id="VSSQ01060754">
    <property type="protein sequence ID" value="MPN14163.1"/>
    <property type="molecule type" value="Genomic_DNA"/>
</dbReference>
<gene>
    <name evidence="2" type="ORF">SDC9_161489</name>
</gene>
<name>A0A645FPP5_9ZZZZ</name>
<dbReference type="Pfam" id="PF12833">
    <property type="entry name" value="HTH_18"/>
    <property type="match status" value="1"/>
</dbReference>
<dbReference type="InterPro" id="IPR018060">
    <property type="entry name" value="HTH_AraC"/>
</dbReference>